<name>A0A8T0Q827_PANVG</name>
<evidence type="ECO:0000313" key="1">
    <source>
        <dbReference type="EMBL" id="KAG2570113.1"/>
    </source>
</evidence>
<proteinExistence type="predicted"/>
<protein>
    <submittedName>
        <fullName evidence="1">Uncharacterized protein</fullName>
    </submittedName>
</protein>
<comment type="caution">
    <text evidence="1">The sequence shown here is derived from an EMBL/GenBank/DDBJ whole genome shotgun (WGS) entry which is preliminary data.</text>
</comment>
<accession>A0A8T0Q827</accession>
<gene>
    <name evidence="1" type="ORF">PVAP13_7KG078800</name>
</gene>
<reference evidence="1" key="1">
    <citation type="submission" date="2020-05" db="EMBL/GenBank/DDBJ databases">
        <title>WGS assembly of Panicum virgatum.</title>
        <authorList>
            <person name="Lovell J.T."/>
            <person name="Jenkins J."/>
            <person name="Shu S."/>
            <person name="Juenger T.E."/>
            <person name="Schmutz J."/>
        </authorList>
    </citation>
    <scope>NUCLEOTIDE SEQUENCE</scope>
    <source>
        <strain evidence="1">AP13</strain>
    </source>
</reference>
<keyword evidence="2" id="KW-1185">Reference proteome</keyword>
<dbReference type="Proteomes" id="UP000823388">
    <property type="component" value="Chromosome 7K"/>
</dbReference>
<sequence length="128" mass="13314">MHGWEVPSMAKVNALAKISIGLDIVDNAILPMLEVDPVDLVAGRLLRRFGRDISRHAREIDGDQGAYHQAASIVSNMLVQANEDLKGGVAIGGESVAAVRHAMEGLRALPVVLPVDEAGGGGDGGADL</sequence>
<evidence type="ECO:0000313" key="2">
    <source>
        <dbReference type="Proteomes" id="UP000823388"/>
    </source>
</evidence>
<organism evidence="1 2">
    <name type="scientific">Panicum virgatum</name>
    <name type="common">Blackwell switchgrass</name>
    <dbReference type="NCBI Taxonomy" id="38727"/>
    <lineage>
        <taxon>Eukaryota</taxon>
        <taxon>Viridiplantae</taxon>
        <taxon>Streptophyta</taxon>
        <taxon>Embryophyta</taxon>
        <taxon>Tracheophyta</taxon>
        <taxon>Spermatophyta</taxon>
        <taxon>Magnoliopsida</taxon>
        <taxon>Liliopsida</taxon>
        <taxon>Poales</taxon>
        <taxon>Poaceae</taxon>
        <taxon>PACMAD clade</taxon>
        <taxon>Panicoideae</taxon>
        <taxon>Panicodae</taxon>
        <taxon>Paniceae</taxon>
        <taxon>Panicinae</taxon>
        <taxon>Panicum</taxon>
        <taxon>Panicum sect. Hiantes</taxon>
    </lineage>
</organism>
<dbReference type="AlphaFoldDB" id="A0A8T0Q827"/>
<dbReference type="EMBL" id="CM029049">
    <property type="protein sequence ID" value="KAG2570113.1"/>
    <property type="molecule type" value="Genomic_DNA"/>
</dbReference>